<name>X7EBB1_9RHOB</name>
<organism evidence="2 3">
    <name type="scientific">Roseivivax halodurans JCM 10272</name>
    <dbReference type="NCBI Taxonomy" id="1449350"/>
    <lineage>
        <taxon>Bacteria</taxon>
        <taxon>Pseudomonadati</taxon>
        <taxon>Pseudomonadota</taxon>
        <taxon>Alphaproteobacteria</taxon>
        <taxon>Rhodobacterales</taxon>
        <taxon>Roseobacteraceae</taxon>
        <taxon>Roseivivax</taxon>
    </lineage>
</organism>
<feature type="transmembrane region" description="Helical" evidence="1">
    <location>
        <begin position="87"/>
        <end position="106"/>
    </location>
</feature>
<protein>
    <recommendedName>
        <fullName evidence="4">SMODS and SLOG-associating 2TM effector domain-containing protein</fullName>
    </recommendedName>
</protein>
<keyword evidence="1" id="KW-0472">Membrane</keyword>
<proteinExistence type="predicted"/>
<evidence type="ECO:0000313" key="2">
    <source>
        <dbReference type="EMBL" id="ETX13160.1"/>
    </source>
</evidence>
<reference evidence="2 3" key="1">
    <citation type="submission" date="2014-01" db="EMBL/GenBank/DDBJ databases">
        <title>Roseivivax halodurans JCM 10272 Genome Sequencing.</title>
        <authorList>
            <person name="Lai Q."/>
            <person name="Li G."/>
            <person name="Shao Z."/>
        </authorList>
    </citation>
    <scope>NUCLEOTIDE SEQUENCE [LARGE SCALE GENOMIC DNA]</scope>
    <source>
        <strain evidence="2 3">JCM 10272</strain>
    </source>
</reference>
<dbReference type="Proteomes" id="UP000022447">
    <property type="component" value="Unassembled WGS sequence"/>
</dbReference>
<gene>
    <name evidence="2" type="ORF">OCH239_13075</name>
</gene>
<dbReference type="RefSeq" id="WP_037265806.1">
    <property type="nucleotide sequence ID" value="NZ_JALZ01000035.1"/>
</dbReference>
<comment type="caution">
    <text evidence="2">The sequence shown here is derived from an EMBL/GenBank/DDBJ whole genome shotgun (WGS) entry which is preliminary data.</text>
</comment>
<keyword evidence="1" id="KW-0812">Transmembrane</keyword>
<keyword evidence="1" id="KW-1133">Transmembrane helix</keyword>
<feature type="transmembrane region" description="Helical" evidence="1">
    <location>
        <begin position="56"/>
        <end position="75"/>
    </location>
</feature>
<keyword evidence="3" id="KW-1185">Reference proteome</keyword>
<accession>X7EBB1</accession>
<evidence type="ECO:0000256" key="1">
    <source>
        <dbReference type="SAM" id="Phobius"/>
    </source>
</evidence>
<sequence length="369" mass="41889">MSKPNSDLGLNEGDETYLRNQYPKIADHLIWPELQAEFLDHEVAAKSLKTGSRRRSFLAIALITLSLLATLIATSSPLEVFIAADSALAKGLIATSVILLVVALLLGKGILFGRKRDDWLTHRLISERVRQFYFQFLLAHLEEICSTSVLDRQRVLEGRAKSLERVLRRVRAGAYRQTVRDDTTLNEALMIDIPDSQRGNLDSERYAEIKRFWEELRFNWQAEYSTSTLDRKATPFPLFGSLADQEHTVKTLEFIATLGIVTFQMLAVSSQLLLSSSSDQSQLFVLGSSLLAICVVGLQSYKDGTGLTEDLLRNRAYATYCSKLTRDFKMAELKDDRFAEIHAMREMETLAYFETREFLNTHSRAQFSL</sequence>
<evidence type="ECO:0000313" key="3">
    <source>
        <dbReference type="Proteomes" id="UP000022447"/>
    </source>
</evidence>
<dbReference type="AlphaFoldDB" id="X7EBB1"/>
<dbReference type="EMBL" id="JALZ01000035">
    <property type="protein sequence ID" value="ETX13160.1"/>
    <property type="molecule type" value="Genomic_DNA"/>
</dbReference>
<dbReference type="OrthoDB" id="7839689at2"/>
<evidence type="ECO:0008006" key="4">
    <source>
        <dbReference type="Google" id="ProtNLM"/>
    </source>
</evidence>